<sequence>MRIGILTFHNANNYGAVLQAYCLQETLRRIGFDVEIVDYRNPLIESRMHPFSFSEFLYHPFLFVFRVLRFFPSYKHRATNFNKFRTEFLVLSKRYTAINLRTAPYNYFIIGSDQVWNPILTDGPDLVYWGQYCSKQSEIIGYAISSGVKELFDSHCFLDVSKWLSCFNRIGVREKRLEEFVNKHGYEATVVLDPTLMANPCILESITPKRIVEYPYVLVYAVGKNSNLMQIAKKKAAILNAEIVVVAPCNRSTRNTYEKAKIIDASVPELLSLIKYAECVVCVSFHGTALSLVFRKTFISVNGGNIERVSEVLTQLGLTDRIVSDDNLPENDIDYDKVTSQLNILRKKSLSFLLDSLKNDRE</sequence>
<evidence type="ECO:0000259" key="1">
    <source>
        <dbReference type="Pfam" id="PF04230"/>
    </source>
</evidence>
<evidence type="ECO:0000313" key="2">
    <source>
        <dbReference type="EMBL" id="MEO4938659.1"/>
    </source>
</evidence>
<dbReference type="GO" id="GO:0016757">
    <property type="term" value="F:glycosyltransferase activity"/>
    <property type="evidence" value="ECO:0007669"/>
    <property type="project" value="UniProtKB-KW"/>
</dbReference>
<comment type="caution">
    <text evidence="2">The sequence shown here is derived from an EMBL/GenBank/DDBJ whole genome shotgun (WGS) entry which is preliminary data.</text>
</comment>
<dbReference type="EMBL" id="JBDQBE010000012">
    <property type="protein sequence ID" value="MEO4938659.1"/>
    <property type="molecule type" value="Genomic_DNA"/>
</dbReference>
<dbReference type="RefSeq" id="WP_119992798.1">
    <property type="nucleotide sequence ID" value="NZ_CP084680.1"/>
</dbReference>
<keyword evidence="3" id="KW-1185">Reference proteome</keyword>
<feature type="domain" description="Polysaccharide pyruvyl transferase" evidence="1">
    <location>
        <begin position="13"/>
        <end position="302"/>
    </location>
</feature>
<keyword evidence="2" id="KW-0808">Transferase</keyword>
<keyword evidence="2" id="KW-0328">Glycosyltransferase</keyword>
<reference evidence="2 3" key="1">
    <citation type="submission" date="2024-05" db="EMBL/GenBank/DDBJ databases">
        <title>Human gut microbiome strain richness.</title>
        <authorList>
            <person name="Chen-Liaw A."/>
        </authorList>
    </citation>
    <scope>NUCLEOTIDE SEQUENCE [LARGE SCALE GENOMIC DNA]</scope>
    <source>
        <strain evidence="2 3">1001271st1_B1_1001271B_150615</strain>
    </source>
</reference>
<protein>
    <submittedName>
        <fullName evidence="2">Polysaccharide pyruvyl transferase family protein</fullName>
        <ecNumber evidence="2">2.4.-.-</ecNumber>
    </submittedName>
</protein>
<dbReference type="Proteomes" id="UP001491715">
    <property type="component" value="Unassembled WGS sequence"/>
</dbReference>
<name>A0ABV0HZM1_9BACE</name>
<dbReference type="EC" id="2.4.-.-" evidence="2"/>
<dbReference type="InterPro" id="IPR007345">
    <property type="entry name" value="Polysacch_pyruvyl_Trfase"/>
</dbReference>
<accession>A0ABV0HZM1</accession>
<proteinExistence type="predicted"/>
<gene>
    <name evidence="2" type="ORF">ABHZ06_12450</name>
</gene>
<organism evidence="2 3">
    <name type="scientific">Bacteroides humanifaecis</name>
    <dbReference type="NCBI Taxonomy" id="2792859"/>
    <lineage>
        <taxon>Bacteria</taxon>
        <taxon>Pseudomonadati</taxon>
        <taxon>Bacteroidota</taxon>
        <taxon>Bacteroidia</taxon>
        <taxon>Bacteroidales</taxon>
        <taxon>Bacteroidaceae</taxon>
        <taxon>Bacteroides</taxon>
    </lineage>
</organism>
<evidence type="ECO:0000313" key="3">
    <source>
        <dbReference type="Proteomes" id="UP001491715"/>
    </source>
</evidence>
<dbReference type="Pfam" id="PF04230">
    <property type="entry name" value="PS_pyruv_trans"/>
    <property type="match status" value="1"/>
</dbReference>